<dbReference type="Proteomes" id="UP000638263">
    <property type="component" value="Unassembled WGS sequence"/>
</dbReference>
<evidence type="ECO:0000256" key="6">
    <source>
        <dbReference type="ARBA" id="ARBA00023002"/>
    </source>
</evidence>
<dbReference type="CDD" id="cd06214">
    <property type="entry name" value="PA_degradation_oxidoreductase_like"/>
    <property type="match status" value="1"/>
</dbReference>
<keyword evidence="3" id="KW-0001">2Fe-2S</keyword>
<dbReference type="SUPFAM" id="SSF63380">
    <property type="entry name" value="Riboflavin synthase domain-like"/>
    <property type="match status" value="1"/>
</dbReference>
<comment type="caution">
    <text evidence="11">The sequence shown here is derived from an EMBL/GenBank/DDBJ whole genome shotgun (WGS) entry which is preliminary data.</text>
</comment>
<sequence length="339" mass="36956">MEAVRSHTVRVLEVIDETADARSVVFDLPGVAYRPGQFVTVRVPSDLTGWVSRCYSLSSSPHIDEPLRFTVKRTSAGYASNWLCDNVVTDMQLEILPPSGAFTPASLDVDLLLFAAGSGITPILSIVKSALVQGGGHIHLFYANRSDENVIFAAEIEALERKYHTRLTVGYWMENVQGLPGVGAIAAAYDSHPDRDIYLCGPGPFMDIAVRALTERGVPRARIHREVFTSLTEDPFSAQQHRPAETAAPAHRVTVNLNGVSTTLDWPGHIDLVELLLRMDLPVPHSCREGACGSCEAVLKSGEVRMESNSILTEEDMAEGYILACQAHPSGTSDIEVEF</sequence>
<evidence type="ECO:0000256" key="7">
    <source>
        <dbReference type="ARBA" id="ARBA00023004"/>
    </source>
</evidence>
<dbReference type="GO" id="GO:0046872">
    <property type="term" value="F:metal ion binding"/>
    <property type="evidence" value="ECO:0007669"/>
    <property type="project" value="UniProtKB-KW"/>
</dbReference>
<gene>
    <name evidence="11" type="ORF">GCM10011588_28580</name>
</gene>
<keyword evidence="5" id="KW-0274">FAD</keyword>
<dbReference type="SUPFAM" id="SSF54292">
    <property type="entry name" value="2Fe-2S ferredoxin-like"/>
    <property type="match status" value="1"/>
</dbReference>
<dbReference type="InterPro" id="IPR017927">
    <property type="entry name" value="FAD-bd_FR_type"/>
</dbReference>
<proteinExistence type="predicted"/>
<evidence type="ECO:0000256" key="2">
    <source>
        <dbReference type="ARBA" id="ARBA00022630"/>
    </source>
</evidence>
<dbReference type="Gene3D" id="3.40.50.80">
    <property type="entry name" value="Nucleotide-binding domain of ferredoxin-NADP reductase (FNR) module"/>
    <property type="match status" value="1"/>
</dbReference>
<dbReference type="Gene3D" id="3.10.20.30">
    <property type="match status" value="1"/>
</dbReference>
<evidence type="ECO:0000259" key="10">
    <source>
        <dbReference type="PROSITE" id="PS51384"/>
    </source>
</evidence>
<dbReference type="Gene3D" id="2.40.30.10">
    <property type="entry name" value="Translation factors"/>
    <property type="match status" value="1"/>
</dbReference>
<comment type="cofactor">
    <cofactor evidence="1">
        <name>FAD</name>
        <dbReference type="ChEBI" id="CHEBI:57692"/>
    </cofactor>
</comment>
<evidence type="ECO:0000313" key="11">
    <source>
        <dbReference type="EMBL" id="GGL12458.1"/>
    </source>
</evidence>
<evidence type="ECO:0000256" key="4">
    <source>
        <dbReference type="ARBA" id="ARBA00022723"/>
    </source>
</evidence>
<evidence type="ECO:0000256" key="8">
    <source>
        <dbReference type="ARBA" id="ARBA00023014"/>
    </source>
</evidence>
<dbReference type="InterPro" id="IPR006058">
    <property type="entry name" value="2Fe2S_fd_BS"/>
</dbReference>
<protein>
    <submittedName>
        <fullName evidence="11">Oxidoreductase</fullName>
    </submittedName>
</protein>
<dbReference type="RefSeq" id="WP_062997785.1">
    <property type="nucleotide sequence ID" value="NZ_BMMH01000005.1"/>
</dbReference>
<evidence type="ECO:0000256" key="1">
    <source>
        <dbReference type="ARBA" id="ARBA00001974"/>
    </source>
</evidence>
<keyword evidence="12" id="KW-1185">Reference proteome</keyword>
<dbReference type="InterPro" id="IPR001433">
    <property type="entry name" value="OxRdtase_FAD/NAD-bd"/>
</dbReference>
<evidence type="ECO:0000256" key="3">
    <source>
        <dbReference type="ARBA" id="ARBA00022714"/>
    </source>
</evidence>
<dbReference type="PRINTS" id="PR00410">
    <property type="entry name" value="PHEHYDRXLASE"/>
</dbReference>
<dbReference type="Pfam" id="PF00970">
    <property type="entry name" value="FAD_binding_6"/>
    <property type="match status" value="1"/>
</dbReference>
<dbReference type="PRINTS" id="PR00371">
    <property type="entry name" value="FPNCR"/>
</dbReference>
<keyword evidence="4" id="KW-0479">Metal-binding</keyword>
<dbReference type="SUPFAM" id="SSF52343">
    <property type="entry name" value="Ferredoxin reductase-like, C-terminal NADP-linked domain"/>
    <property type="match status" value="1"/>
</dbReference>
<dbReference type="InterPro" id="IPR039261">
    <property type="entry name" value="FNR_nucleotide-bd"/>
</dbReference>
<feature type="domain" description="FAD-binding FR-type" evidence="10">
    <location>
        <begin position="4"/>
        <end position="105"/>
    </location>
</feature>
<dbReference type="PROSITE" id="PS51384">
    <property type="entry name" value="FAD_FR"/>
    <property type="match status" value="1"/>
</dbReference>
<dbReference type="GO" id="GO:0016491">
    <property type="term" value="F:oxidoreductase activity"/>
    <property type="evidence" value="ECO:0007669"/>
    <property type="project" value="UniProtKB-KW"/>
</dbReference>
<dbReference type="InterPro" id="IPR008333">
    <property type="entry name" value="Cbr1-like_FAD-bd_dom"/>
</dbReference>
<dbReference type="AlphaFoldDB" id="A0A917VS62"/>
<dbReference type="InterPro" id="IPR036010">
    <property type="entry name" value="2Fe-2S_ferredoxin-like_sf"/>
</dbReference>
<dbReference type="PANTHER" id="PTHR47354">
    <property type="entry name" value="NADH OXIDOREDUCTASE HCR"/>
    <property type="match status" value="1"/>
</dbReference>
<evidence type="ECO:0000259" key="9">
    <source>
        <dbReference type="PROSITE" id="PS51085"/>
    </source>
</evidence>
<dbReference type="CDD" id="cd00207">
    <property type="entry name" value="fer2"/>
    <property type="match status" value="1"/>
</dbReference>
<evidence type="ECO:0000256" key="5">
    <source>
        <dbReference type="ARBA" id="ARBA00022827"/>
    </source>
</evidence>
<dbReference type="PROSITE" id="PS51085">
    <property type="entry name" value="2FE2S_FER_2"/>
    <property type="match status" value="1"/>
</dbReference>
<reference evidence="11" key="1">
    <citation type="journal article" date="2014" name="Int. J. Syst. Evol. Microbiol.">
        <title>Complete genome sequence of Corynebacterium casei LMG S-19264T (=DSM 44701T), isolated from a smear-ripened cheese.</title>
        <authorList>
            <consortium name="US DOE Joint Genome Institute (JGI-PGF)"/>
            <person name="Walter F."/>
            <person name="Albersmeier A."/>
            <person name="Kalinowski J."/>
            <person name="Ruckert C."/>
        </authorList>
    </citation>
    <scope>NUCLEOTIDE SEQUENCE</scope>
    <source>
        <strain evidence="11">CGMCC 4.3508</strain>
    </source>
</reference>
<evidence type="ECO:0000313" key="12">
    <source>
        <dbReference type="Proteomes" id="UP000638263"/>
    </source>
</evidence>
<dbReference type="GO" id="GO:0050660">
    <property type="term" value="F:flavin adenine dinucleotide binding"/>
    <property type="evidence" value="ECO:0007669"/>
    <property type="project" value="TreeGrafter"/>
</dbReference>
<feature type="domain" description="2Fe-2S ferredoxin-type" evidence="9">
    <location>
        <begin position="251"/>
        <end position="339"/>
    </location>
</feature>
<dbReference type="InterPro" id="IPR050415">
    <property type="entry name" value="MRET"/>
</dbReference>
<reference evidence="11" key="2">
    <citation type="submission" date="2020-09" db="EMBL/GenBank/DDBJ databases">
        <authorList>
            <person name="Sun Q."/>
            <person name="Zhou Y."/>
        </authorList>
    </citation>
    <scope>NUCLEOTIDE SEQUENCE</scope>
    <source>
        <strain evidence="11">CGMCC 4.3508</strain>
    </source>
</reference>
<organism evidence="11 12">
    <name type="scientific">Nocardia jinanensis</name>
    <dbReference type="NCBI Taxonomy" id="382504"/>
    <lineage>
        <taxon>Bacteria</taxon>
        <taxon>Bacillati</taxon>
        <taxon>Actinomycetota</taxon>
        <taxon>Actinomycetes</taxon>
        <taxon>Mycobacteriales</taxon>
        <taxon>Nocardiaceae</taxon>
        <taxon>Nocardia</taxon>
    </lineage>
</organism>
<keyword evidence="7" id="KW-0408">Iron</keyword>
<dbReference type="InterPro" id="IPR001041">
    <property type="entry name" value="2Fe-2S_ferredoxin-type"/>
</dbReference>
<dbReference type="InterPro" id="IPR012675">
    <property type="entry name" value="Beta-grasp_dom_sf"/>
</dbReference>
<accession>A0A917VS62</accession>
<keyword evidence="2" id="KW-0285">Flavoprotein</keyword>
<dbReference type="Pfam" id="PF00175">
    <property type="entry name" value="NAD_binding_1"/>
    <property type="match status" value="1"/>
</dbReference>
<dbReference type="EMBL" id="BMMH01000005">
    <property type="protein sequence ID" value="GGL12458.1"/>
    <property type="molecule type" value="Genomic_DNA"/>
</dbReference>
<dbReference type="GO" id="GO:0051537">
    <property type="term" value="F:2 iron, 2 sulfur cluster binding"/>
    <property type="evidence" value="ECO:0007669"/>
    <property type="project" value="UniProtKB-KW"/>
</dbReference>
<name>A0A917VS62_9NOCA</name>
<dbReference type="PANTHER" id="PTHR47354:SF8">
    <property type="entry name" value="1,2-PHENYLACETYL-COA EPOXIDASE, SUBUNIT E"/>
    <property type="match status" value="1"/>
</dbReference>
<dbReference type="InterPro" id="IPR017938">
    <property type="entry name" value="Riboflavin_synthase-like_b-brl"/>
</dbReference>
<keyword evidence="6" id="KW-0560">Oxidoreductase</keyword>
<dbReference type="InterPro" id="IPR001709">
    <property type="entry name" value="Flavoprot_Pyr_Nucl_cyt_Rdtase"/>
</dbReference>
<keyword evidence="8" id="KW-0411">Iron-sulfur</keyword>
<dbReference type="PROSITE" id="PS00197">
    <property type="entry name" value="2FE2S_FER_1"/>
    <property type="match status" value="1"/>
</dbReference>
<dbReference type="Pfam" id="PF00111">
    <property type="entry name" value="Fer2"/>
    <property type="match status" value="1"/>
</dbReference>